<dbReference type="Gene3D" id="1.10.260.40">
    <property type="entry name" value="lambda repressor-like DNA-binding domains"/>
    <property type="match status" value="1"/>
</dbReference>
<dbReference type="Pfam" id="PF01381">
    <property type="entry name" value="HTH_3"/>
    <property type="match status" value="1"/>
</dbReference>
<evidence type="ECO:0000313" key="3">
    <source>
        <dbReference type="Proteomes" id="UP001235064"/>
    </source>
</evidence>
<dbReference type="SMART" id="SM00530">
    <property type="entry name" value="HTH_XRE"/>
    <property type="match status" value="1"/>
</dbReference>
<organism evidence="2 3">
    <name type="scientific">Microbacterium candidum</name>
    <dbReference type="NCBI Taxonomy" id="3041922"/>
    <lineage>
        <taxon>Bacteria</taxon>
        <taxon>Bacillati</taxon>
        <taxon>Actinomycetota</taxon>
        <taxon>Actinomycetes</taxon>
        <taxon>Micrococcales</taxon>
        <taxon>Microbacteriaceae</taxon>
        <taxon>Microbacterium</taxon>
    </lineage>
</organism>
<gene>
    <name evidence="2" type="ORF">QSV35_16310</name>
</gene>
<dbReference type="InterPro" id="IPR001387">
    <property type="entry name" value="Cro/C1-type_HTH"/>
</dbReference>
<dbReference type="InterPro" id="IPR010982">
    <property type="entry name" value="Lambda_DNA-bd_dom_sf"/>
</dbReference>
<dbReference type="RefSeq" id="WP_286289860.1">
    <property type="nucleotide sequence ID" value="NZ_JASXSZ010000005.1"/>
</dbReference>
<accession>A0ABT7N2H9</accession>
<comment type="caution">
    <text evidence="2">The sequence shown here is derived from an EMBL/GenBank/DDBJ whole genome shotgun (WGS) entry which is preliminary data.</text>
</comment>
<name>A0ABT7N2H9_9MICO</name>
<evidence type="ECO:0000313" key="2">
    <source>
        <dbReference type="EMBL" id="MDL9980904.1"/>
    </source>
</evidence>
<reference evidence="2 3" key="1">
    <citation type="submission" date="2023-06" db="EMBL/GenBank/DDBJ databases">
        <title>Microbacterium sp. nov., isolated from a waste landfill.</title>
        <authorList>
            <person name="Wen W."/>
        </authorList>
    </citation>
    <scope>NUCLEOTIDE SEQUENCE [LARGE SCALE GENOMIC DNA]</scope>
    <source>
        <strain evidence="2 3">ASV49</strain>
    </source>
</reference>
<sequence length="101" mass="10960">MKDAASPAAAHLGELIRDLRHKTSMSRKLLAELSDLDISHIARLEGGIGNPTINSLIQLATAFDVSPTIFVEGLTAADLPEDIRPRSNIEYRRTHGIDDAS</sequence>
<dbReference type="Proteomes" id="UP001235064">
    <property type="component" value="Unassembled WGS sequence"/>
</dbReference>
<dbReference type="CDD" id="cd00093">
    <property type="entry name" value="HTH_XRE"/>
    <property type="match status" value="1"/>
</dbReference>
<dbReference type="SUPFAM" id="SSF47413">
    <property type="entry name" value="lambda repressor-like DNA-binding domains"/>
    <property type="match status" value="1"/>
</dbReference>
<evidence type="ECO:0000259" key="1">
    <source>
        <dbReference type="PROSITE" id="PS50943"/>
    </source>
</evidence>
<keyword evidence="3" id="KW-1185">Reference proteome</keyword>
<proteinExistence type="predicted"/>
<protein>
    <submittedName>
        <fullName evidence="2">Helix-turn-helix domain-containing protein</fullName>
    </submittedName>
</protein>
<dbReference type="PROSITE" id="PS50943">
    <property type="entry name" value="HTH_CROC1"/>
    <property type="match status" value="1"/>
</dbReference>
<feature type="domain" description="HTH cro/C1-type" evidence="1">
    <location>
        <begin position="16"/>
        <end position="70"/>
    </location>
</feature>
<dbReference type="EMBL" id="JASXSZ010000005">
    <property type="protein sequence ID" value="MDL9980904.1"/>
    <property type="molecule type" value="Genomic_DNA"/>
</dbReference>